<evidence type="ECO:0008006" key="7">
    <source>
        <dbReference type="Google" id="ProtNLM"/>
    </source>
</evidence>
<dbReference type="Gene3D" id="3.60.15.10">
    <property type="entry name" value="Ribonuclease Z/Hydroxyacylglutathione hydrolase-like"/>
    <property type="match status" value="1"/>
</dbReference>
<keyword evidence="3" id="KW-0378">Hydrolase</keyword>
<dbReference type="GO" id="GO:0016787">
    <property type="term" value="F:hydrolase activity"/>
    <property type="evidence" value="ECO:0007669"/>
    <property type="project" value="UniProtKB-KW"/>
</dbReference>
<keyword evidence="6" id="KW-1185">Reference proteome</keyword>
<organism evidence="5 6">
    <name type="scientific">Plenodomus tracheiphilus IPT5</name>
    <dbReference type="NCBI Taxonomy" id="1408161"/>
    <lineage>
        <taxon>Eukaryota</taxon>
        <taxon>Fungi</taxon>
        <taxon>Dikarya</taxon>
        <taxon>Ascomycota</taxon>
        <taxon>Pezizomycotina</taxon>
        <taxon>Dothideomycetes</taxon>
        <taxon>Pleosporomycetidae</taxon>
        <taxon>Pleosporales</taxon>
        <taxon>Pleosporineae</taxon>
        <taxon>Leptosphaeriaceae</taxon>
        <taxon>Plenodomus</taxon>
    </lineage>
</organism>
<dbReference type="OrthoDB" id="10250730at2759"/>
<evidence type="ECO:0000256" key="2">
    <source>
        <dbReference type="ARBA" id="ARBA00022723"/>
    </source>
</evidence>
<accession>A0A6A7B8Z6</accession>
<comment type="similarity">
    <text evidence="1">Belongs to the metallo-beta-lactamase superfamily.</text>
</comment>
<evidence type="ECO:0000313" key="6">
    <source>
        <dbReference type="Proteomes" id="UP000799423"/>
    </source>
</evidence>
<evidence type="ECO:0000256" key="1">
    <source>
        <dbReference type="ARBA" id="ARBA00007749"/>
    </source>
</evidence>
<protein>
    <recommendedName>
        <fullName evidence="7">Metallo-beta-lactamase domain-containing protein</fullName>
    </recommendedName>
</protein>
<name>A0A6A7B8Z6_9PLEO</name>
<proteinExistence type="inferred from homology"/>
<sequence length="254" mass="28362">MPSPTERTPASVVQLHLLDGGNLSTADISILHANAKKNCFRISDTERYMPFVLQNQFPRATPVGPRRSLDEQLKERGIKVDEIDTVIFSHTHWDHSRPIKSELPGAKGLFGPRTAAHCSPELSGPWAPWGYFEKAMDLFGYGSFWVIQAPGHMPGNLAQRLGDCCHSRKLLDGQEQFAQVKMPSGKWWSLHTDVEAARDTIARLKRSETDYGTHIAMTHDAEWIKAGSDMVLISILGDEARRAWPGIIQRGEAP</sequence>
<keyword evidence="2" id="KW-0479">Metal-binding</keyword>
<keyword evidence="4" id="KW-0862">Zinc</keyword>
<dbReference type="EMBL" id="MU006305">
    <property type="protein sequence ID" value="KAF2850845.1"/>
    <property type="molecule type" value="Genomic_DNA"/>
</dbReference>
<dbReference type="PANTHER" id="PTHR42978:SF4">
    <property type="entry name" value="METALLO-BETA-LACTAMASE DOMAIN-CONTAINING PROTEIN"/>
    <property type="match status" value="1"/>
</dbReference>
<dbReference type="Proteomes" id="UP000799423">
    <property type="component" value="Unassembled WGS sequence"/>
</dbReference>
<dbReference type="SUPFAM" id="SSF56281">
    <property type="entry name" value="Metallo-hydrolase/oxidoreductase"/>
    <property type="match status" value="1"/>
</dbReference>
<evidence type="ECO:0000256" key="4">
    <source>
        <dbReference type="ARBA" id="ARBA00022833"/>
    </source>
</evidence>
<gene>
    <name evidence="5" type="ORF">T440DRAFT_499002</name>
</gene>
<evidence type="ECO:0000256" key="3">
    <source>
        <dbReference type="ARBA" id="ARBA00022801"/>
    </source>
</evidence>
<dbReference type="PANTHER" id="PTHR42978">
    <property type="entry name" value="QUORUM-QUENCHING LACTONASE YTNP-RELATED-RELATED"/>
    <property type="match status" value="1"/>
</dbReference>
<dbReference type="InterPro" id="IPR051013">
    <property type="entry name" value="MBL_superfamily_lactonases"/>
</dbReference>
<reference evidence="5" key="1">
    <citation type="submission" date="2020-01" db="EMBL/GenBank/DDBJ databases">
        <authorList>
            <consortium name="DOE Joint Genome Institute"/>
            <person name="Haridas S."/>
            <person name="Albert R."/>
            <person name="Binder M."/>
            <person name="Bloem J."/>
            <person name="Labutti K."/>
            <person name="Salamov A."/>
            <person name="Andreopoulos B."/>
            <person name="Baker S.E."/>
            <person name="Barry K."/>
            <person name="Bills G."/>
            <person name="Bluhm B.H."/>
            <person name="Cannon C."/>
            <person name="Castanera R."/>
            <person name="Culley D.E."/>
            <person name="Daum C."/>
            <person name="Ezra D."/>
            <person name="Gonzalez J.B."/>
            <person name="Henrissat B."/>
            <person name="Kuo A."/>
            <person name="Liang C."/>
            <person name="Lipzen A."/>
            <person name="Lutzoni F."/>
            <person name="Magnuson J."/>
            <person name="Mondo S."/>
            <person name="Nolan M."/>
            <person name="Ohm R."/>
            <person name="Pangilinan J."/>
            <person name="Park H.-J."/>
            <person name="Ramirez L."/>
            <person name="Alfaro M."/>
            <person name="Sun H."/>
            <person name="Tritt A."/>
            <person name="Yoshinaga Y."/>
            <person name="Zwiers L.-H."/>
            <person name="Turgeon B.G."/>
            <person name="Goodwin S.B."/>
            <person name="Spatafora J.W."/>
            <person name="Crous P.W."/>
            <person name="Grigoriev I.V."/>
        </authorList>
    </citation>
    <scope>NUCLEOTIDE SEQUENCE</scope>
    <source>
        <strain evidence="5">IPT5</strain>
    </source>
</reference>
<dbReference type="AlphaFoldDB" id="A0A6A7B8Z6"/>
<dbReference type="GO" id="GO:0046872">
    <property type="term" value="F:metal ion binding"/>
    <property type="evidence" value="ECO:0007669"/>
    <property type="project" value="UniProtKB-KW"/>
</dbReference>
<dbReference type="InterPro" id="IPR036866">
    <property type="entry name" value="RibonucZ/Hydroxyglut_hydro"/>
</dbReference>
<evidence type="ECO:0000313" key="5">
    <source>
        <dbReference type="EMBL" id="KAF2850845.1"/>
    </source>
</evidence>